<evidence type="ECO:0000313" key="1">
    <source>
        <dbReference type="EMBL" id="OAP89690.1"/>
    </source>
</evidence>
<evidence type="ECO:0000313" key="2">
    <source>
        <dbReference type="Proteomes" id="UP000078302"/>
    </source>
</evidence>
<accession>A0A179BE71</accession>
<dbReference type="AlphaFoldDB" id="A0A179BE71"/>
<gene>
    <name evidence="1" type="ORF">A4H96_10360</name>
</gene>
<sequence length="87" mass="9768">MQIDTKSKKAIEDVINRRTAIHSMQEQIKEDIKAIAEYLDIKPAQLNKIIGLVEKERENGDVVESERDILDTVEDIAGSKSSDEEAA</sequence>
<dbReference type="RefSeq" id="WP_064219526.1">
    <property type="nucleotide sequence ID" value="NZ_LVXZ01000129.1"/>
</dbReference>
<reference evidence="1 2" key="1">
    <citation type="submission" date="2016-04" db="EMBL/GenBank/DDBJ databases">
        <title>Acidithiobacillus ferrooxidans genome sequencing and assembly.</title>
        <authorList>
            <person name="Zhou Z."/>
        </authorList>
    </citation>
    <scope>NUCLEOTIDE SEQUENCE [LARGE SCALE GENOMIC DNA]</scope>
    <source>
        <strain evidence="1 2">BY0502</strain>
    </source>
</reference>
<comment type="caution">
    <text evidence="1">The sequence shown here is derived from an EMBL/GenBank/DDBJ whole genome shotgun (WGS) entry which is preliminary data.</text>
</comment>
<dbReference type="EMBL" id="LVXZ01000129">
    <property type="protein sequence ID" value="OAP89690.1"/>
    <property type="molecule type" value="Genomic_DNA"/>
</dbReference>
<organism evidence="1 2">
    <name type="scientific">Acidithiobacillus ferrooxidans</name>
    <name type="common">Thiobacillus ferrooxidans</name>
    <dbReference type="NCBI Taxonomy" id="920"/>
    <lineage>
        <taxon>Bacteria</taxon>
        <taxon>Pseudomonadati</taxon>
        <taxon>Pseudomonadota</taxon>
        <taxon>Acidithiobacillia</taxon>
        <taxon>Acidithiobacillales</taxon>
        <taxon>Acidithiobacillaceae</taxon>
        <taxon>Acidithiobacillus</taxon>
    </lineage>
</organism>
<proteinExistence type="predicted"/>
<name>A0A179BE71_ACIFR</name>
<protein>
    <submittedName>
        <fullName evidence="1">Uncharacterized protein</fullName>
    </submittedName>
</protein>
<dbReference type="Proteomes" id="UP000078302">
    <property type="component" value="Unassembled WGS sequence"/>
</dbReference>
<dbReference type="OrthoDB" id="5297916at2"/>
<keyword evidence="2" id="KW-1185">Reference proteome</keyword>